<feature type="domain" description="Histidine kinase" evidence="5">
    <location>
        <begin position="265"/>
        <end position="484"/>
    </location>
</feature>
<dbReference type="CDD" id="cd00130">
    <property type="entry name" value="PAS"/>
    <property type="match status" value="1"/>
</dbReference>
<dbReference type="SMART" id="SM00091">
    <property type="entry name" value="PAS"/>
    <property type="match status" value="1"/>
</dbReference>
<dbReference type="EC" id="2.7.13.3" evidence="2"/>
<protein>
    <recommendedName>
        <fullName evidence="2">histidine kinase</fullName>
        <ecNumber evidence="2">2.7.13.3</ecNumber>
    </recommendedName>
</protein>
<accession>A0ABM7W623</accession>
<evidence type="ECO:0000256" key="2">
    <source>
        <dbReference type="ARBA" id="ARBA00012438"/>
    </source>
</evidence>
<evidence type="ECO:0000259" key="6">
    <source>
        <dbReference type="PROSITE" id="PS50110"/>
    </source>
</evidence>
<dbReference type="PROSITE" id="PS50110">
    <property type="entry name" value="RESPONSE_REGULATORY"/>
    <property type="match status" value="1"/>
</dbReference>
<dbReference type="Gene3D" id="3.30.565.10">
    <property type="entry name" value="Histidine kinase-like ATPase, C-terminal domain"/>
    <property type="match status" value="1"/>
</dbReference>
<dbReference type="InterPro" id="IPR003661">
    <property type="entry name" value="HisK_dim/P_dom"/>
</dbReference>
<reference evidence="9 10" key="1">
    <citation type="submission" date="2022-01" db="EMBL/GenBank/DDBJ databases">
        <title>Desulfofustis limnae sp. nov., a novel mesophilic sulfate-reducing bacterium isolated from marsh soil.</title>
        <authorList>
            <person name="Watanabe M."/>
            <person name="Takahashi A."/>
            <person name="Kojima H."/>
            <person name="Fukui M."/>
        </authorList>
    </citation>
    <scope>NUCLEOTIDE SEQUENCE [LARGE SCALE GENOMIC DNA]</scope>
    <source>
        <strain evidence="9 10">PPLL</strain>
    </source>
</reference>
<dbReference type="SUPFAM" id="SSF52172">
    <property type="entry name" value="CheY-like"/>
    <property type="match status" value="1"/>
</dbReference>
<dbReference type="InterPro" id="IPR036097">
    <property type="entry name" value="HisK_dim/P_sf"/>
</dbReference>
<feature type="domain" description="PAC" evidence="8">
    <location>
        <begin position="196"/>
        <end position="252"/>
    </location>
</feature>
<dbReference type="CDD" id="cd00156">
    <property type="entry name" value="REC"/>
    <property type="match status" value="1"/>
</dbReference>
<comment type="catalytic activity">
    <reaction evidence="1">
        <text>ATP + protein L-histidine = ADP + protein N-phospho-L-histidine.</text>
        <dbReference type="EC" id="2.7.13.3"/>
    </reaction>
</comment>
<evidence type="ECO:0000256" key="1">
    <source>
        <dbReference type="ARBA" id="ARBA00000085"/>
    </source>
</evidence>
<dbReference type="InterPro" id="IPR013656">
    <property type="entry name" value="PAS_4"/>
</dbReference>
<feature type="modified residue" description="4-aspartylphosphate" evidence="4">
    <location>
        <position position="556"/>
    </location>
</feature>
<dbReference type="RefSeq" id="WP_284153473.1">
    <property type="nucleotide sequence ID" value="NZ_AP025516.1"/>
</dbReference>
<keyword evidence="10" id="KW-1185">Reference proteome</keyword>
<dbReference type="Pfam" id="PF13426">
    <property type="entry name" value="PAS_9"/>
    <property type="match status" value="1"/>
</dbReference>
<dbReference type="PRINTS" id="PR00344">
    <property type="entry name" value="BCTRLSENSOR"/>
</dbReference>
<dbReference type="PROSITE" id="PS50109">
    <property type="entry name" value="HIS_KIN"/>
    <property type="match status" value="1"/>
</dbReference>
<dbReference type="PROSITE" id="PS50113">
    <property type="entry name" value="PAC"/>
    <property type="match status" value="2"/>
</dbReference>
<evidence type="ECO:0000256" key="3">
    <source>
        <dbReference type="ARBA" id="ARBA00022553"/>
    </source>
</evidence>
<dbReference type="CDD" id="cd00082">
    <property type="entry name" value="HisKA"/>
    <property type="match status" value="1"/>
</dbReference>
<proteinExistence type="predicted"/>
<dbReference type="Pfam" id="PF08448">
    <property type="entry name" value="PAS_4"/>
    <property type="match status" value="1"/>
</dbReference>
<dbReference type="SUPFAM" id="SSF55874">
    <property type="entry name" value="ATPase domain of HSP90 chaperone/DNA topoisomerase II/histidine kinase"/>
    <property type="match status" value="1"/>
</dbReference>
<dbReference type="Pfam" id="PF00512">
    <property type="entry name" value="HisKA"/>
    <property type="match status" value="1"/>
</dbReference>
<evidence type="ECO:0000256" key="4">
    <source>
        <dbReference type="PROSITE-ProRule" id="PRU00169"/>
    </source>
</evidence>
<organism evidence="9 10">
    <name type="scientific">Desulfofustis limnaeus</name>
    <dbReference type="NCBI Taxonomy" id="2740163"/>
    <lineage>
        <taxon>Bacteria</taxon>
        <taxon>Pseudomonadati</taxon>
        <taxon>Thermodesulfobacteriota</taxon>
        <taxon>Desulfobulbia</taxon>
        <taxon>Desulfobulbales</taxon>
        <taxon>Desulfocapsaceae</taxon>
        <taxon>Desulfofustis</taxon>
    </lineage>
</organism>
<feature type="domain" description="PAC" evidence="8">
    <location>
        <begin position="77"/>
        <end position="129"/>
    </location>
</feature>
<dbReference type="PANTHER" id="PTHR43065">
    <property type="entry name" value="SENSOR HISTIDINE KINASE"/>
    <property type="match status" value="1"/>
</dbReference>
<name>A0ABM7W623_9BACT</name>
<evidence type="ECO:0000259" key="8">
    <source>
        <dbReference type="PROSITE" id="PS50113"/>
    </source>
</evidence>
<dbReference type="Gene3D" id="1.10.287.130">
    <property type="match status" value="1"/>
</dbReference>
<dbReference type="Proteomes" id="UP000830055">
    <property type="component" value="Chromosome"/>
</dbReference>
<feature type="domain" description="Response regulatory" evidence="6">
    <location>
        <begin position="505"/>
        <end position="621"/>
    </location>
</feature>
<dbReference type="InterPro" id="IPR003594">
    <property type="entry name" value="HATPase_dom"/>
</dbReference>
<dbReference type="EMBL" id="AP025516">
    <property type="protein sequence ID" value="BDD86379.1"/>
    <property type="molecule type" value="Genomic_DNA"/>
</dbReference>
<dbReference type="InterPro" id="IPR005467">
    <property type="entry name" value="His_kinase_dom"/>
</dbReference>
<dbReference type="InterPro" id="IPR000014">
    <property type="entry name" value="PAS"/>
</dbReference>
<sequence length="625" mass="69110">MAESLSFPQELVDAIPIPLFFLDMNGGFLGSNQAFRRFVGKSDDEVRREGVYRLLAGDQAERFEQLDRVLVANGVIQPFENHAFGAGGRRFHVIFRKTLVHDSGGEASGIVTTMVDLTDLKAVEEALIASESQKKAILDGFPGMIALFDRNLAAIWVNDTVRRSVGMPIGRLCHEIICKNDTQCNDCAVPKSIRTGEVKIGIQRIEQSDSITPLFFEIIGTPVKNGAGVVESVIVIARDVTERFKLEKQLRHAQKMEAIGTLAGGIAHDFNNVLTPIMGYAEILKLKMQQKGLADEAMNEYLGEILRAGRRAKGLVEQILAFSRNTEQKESPQLLHPIVKEVVKLLRSTLPATIQIKQDIDEKCGPVRVDPVQIHQVLINLCTNSADAIGENHGVLTVVLRRARGQGSEDEWVELSIGDTGCGMKRELRDRIFEPYFTTKEKGRGTGMGLALVHSIISRHDGRIEVESEEGNGTLFRILLPVAAQQKSTLDKIVKPEQLAGGDGRIMLVDDEQQVAQVTAELLRSLGYQVSGWTSSVEALKHFQENPEGYDLVLTDLTMPQMTGTEMSAQIKKIRPEMPIILFTGYSERLSREAAVDAGIDEYCMKPVALRELAHTVSRLLAHRS</sequence>
<dbReference type="PROSITE" id="PS50112">
    <property type="entry name" value="PAS"/>
    <property type="match status" value="1"/>
</dbReference>
<evidence type="ECO:0000259" key="5">
    <source>
        <dbReference type="PROSITE" id="PS50109"/>
    </source>
</evidence>
<dbReference type="SMART" id="SM00387">
    <property type="entry name" value="HATPase_c"/>
    <property type="match status" value="1"/>
</dbReference>
<evidence type="ECO:0000259" key="7">
    <source>
        <dbReference type="PROSITE" id="PS50112"/>
    </source>
</evidence>
<dbReference type="InterPro" id="IPR011006">
    <property type="entry name" value="CheY-like_superfamily"/>
</dbReference>
<dbReference type="InterPro" id="IPR004358">
    <property type="entry name" value="Sig_transdc_His_kin-like_C"/>
</dbReference>
<dbReference type="SMART" id="SM00388">
    <property type="entry name" value="HisKA"/>
    <property type="match status" value="1"/>
</dbReference>
<keyword evidence="3 4" id="KW-0597">Phosphoprotein</keyword>
<dbReference type="InterPro" id="IPR001789">
    <property type="entry name" value="Sig_transdc_resp-reg_receiver"/>
</dbReference>
<dbReference type="SUPFAM" id="SSF47384">
    <property type="entry name" value="Homodimeric domain of signal transducing histidine kinase"/>
    <property type="match status" value="1"/>
</dbReference>
<dbReference type="Pfam" id="PF02518">
    <property type="entry name" value="HATPase_c"/>
    <property type="match status" value="1"/>
</dbReference>
<dbReference type="Gene3D" id="3.30.450.20">
    <property type="entry name" value="PAS domain"/>
    <property type="match status" value="2"/>
</dbReference>
<dbReference type="SMART" id="SM00448">
    <property type="entry name" value="REC"/>
    <property type="match status" value="1"/>
</dbReference>
<dbReference type="SUPFAM" id="SSF55785">
    <property type="entry name" value="PYP-like sensor domain (PAS domain)"/>
    <property type="match status" value="2"/>
</dbReference>
<dbReference type="InterPro" id="IPR035965">
    <property type="entry name" value="PAS-like_dom_sf"/>
</dbReference>
<feature type="domain" description="PAS" evidence="7">
    <location>
        <begin position="4"/>
        <end position="74"/>
    </location>
</feature>
<dbReference type="NCBIfam" id="TIGR00229">
    <property type="entry name" value="sensory_box"/>
    <property type="match status" value="1"/>
</dbReference>
<evidence type="ECO:0000313" key="10">
    <source>
        <dbReference type="Proteomes" id="UP000830055"/>
    </source>
</evidence>
<dbReference type="InterPro" id="IPR000700">
    <property type="entry name" value="PAS-assoc_C"/>
</dbReference>
<dbReference type="Gene3D" id="3.40.50.2300">
    <property type="match status" value="1"/>
</dbReference>
<dbReference type="InterPro" id="IPR036890">
    <property type="entry name" value="HATPase_C_sf"/>
</dbReference>
<dbReference type="Pfam" id="PF00072">
    <property type="entry name" value="Response_reg"/>
    <property type="match status" value="1"/>
</dbReference>
<gene>
    <name evidence="9" type="ORF">DPPLL_07440</name>
</gene>
<dbReference type="PANTHER" id="PTHR43065:SF42">
    <property type="entry name" value="TWO-COMPONENT SENSOR PPRA"/>
    <property type="match status" value="1"/>
</dbReference>
<evidence type="ECO:0000313" key="9">
    <source>
        <dbReference type="EMBL" id="BDD86379.1"/>
    </source>
</evidence>